<organism evidence="3 4">
    <name type="scientific">Klebsormidium nitens</name>
    <name type="common">Green alga</name>
    <name type="synonym">Ulothrix nitens</name>
    <dbReference type="NCBI Taxonomy" id="105231"/>
    <lineage>
        <taxon>Eukaryota</taxon>
        <taxon>Viridiplantae</taxon>
        <taxon>Streptophyta</taxon>
        <taxon>Klebsormidiophyceae</taxon>
        <taxon>Klebsormidiales</taxon>
        <taxon>Klebsormidiaceae</taxon>
        <taxon>Klebsormidium</taxon>
    </lineage>
</organism>
<evidence type="ECO:0000256" key="2">
    <source>
        <dbReference type="SAM" id="Phobius"/>
    </source>
</evidence>
<name>A0A1Y1HLK2_KLENI</name>
<dbReference type="EMBL" id="DF236953">
    <property type="protein sequence ID" value="GAQ77851.1"/>
    <property type="molecule type" value="Genomic_DNA"/>
</dbReference>
<keyword evidence="2" id="KW-0812">Transmembrane</keyword>
<feature type="region of interest" description="Disordered" evidence="1">
    <location>
        <begin position="685"/>
        <end position="739"/>
    </location>
</feature>
<feature type="compositionally biased region" description="Basic and acidic residues" evidence="1">
    <location>
        <begin position="720"/>
        <end position="739"/>
    </location>
</feature>
<protein>
    <recommendedName>
        <fullName evidence="5">Transmembrane protein</fullName>
    </recommendedName>
</protein>
<evidence type="ECO:0008006" key="5">
    <source>
        <dbReference type="Google" id="ProtNLM"/>
    </source>
</evidence>
<dbReference type="AlphaFoldDB" id="A0A1Y1HLK2"/>
<accession>A0A1Y1HLK2</accession>
<keyword evidence="4" id="KW-1185">Reference proteome</keyword>
<proteinExistence type="predicted"/>
<reference evidence="3 4" key="1">
    <citation type="journal article" date="2014" name="Nat. Commun.">
        <title>Klebsormidium flaccidum genome reveals primary factors for plant terrestrial adaptation.</title>
        <authorList>
            <person name="Hori K."/>
            <person name="Maruyama F."/>
            <person name="Fujisawa T."/>
            <person name="Togashi T."/>
            <person name="Yamamoto N."/>
            <person name="Seo M."/>
            <person name="Sato S."/>
            <person name="Yamada T."/>
            <person name="Mori H."/>
            <person name="Tajima N."/>
            <person name="Moriyama T."/>
            <person name="Ikeuchi M."/>
            <person name="Watanabe M."/>
            <person name="Wada H."/>
            <person name="Kobayashi K."/>
            <person name="Saito M."/>
            <person name="Masuda T."/>
            <person name="Sasaki-Sekimoto Y."/>
            <person name="Mashiguchi K."/>
            <person name="Awai K."/>
            <person name="Shimojima M."/>
            <person name="Masuda S."/>
            <person name="Iwai M."/>
            <person name="Nobusawa T."/>
            <person name="Narise T."/>
            <person name="Kondo S."/>
            <person name="Saito H."/>
            <person name="Sato R."/>
            <person name="Murakawa M."/>
            <person name="Ihara Y."/>
            <person name="Oshima-Yamada Y."/>
            <person name="Ohtaka K."/>
            <person name="Satoh M."/>
            <person name="Sonobe K."/>
            <person name="Ishii M."/>
            <person name="Ohtani R."/>
            <person name="Kanamori-Sato M."/>
            <person name="Honoki R."/>
            <person name="Miyazaki D."/>
            <person name="Mochizuki H."/>
            <person name="Umetsu J."/>
            <person name="Higashi K."/>
            <person name="Shibata D."/>
            <person name="Kamiya Y."/>
            <person name="Sato N."/>
            <person name="Nakamura Y."/>
            <person name="Tabata S."/>
            <person name="Ida S."/>
            <person name="Kurokawa K."/>
            <person name="Ohta H."/>
        </authorList>
    </citation>
    <scope>NUCLEOTIDE SEQUENCE [LARGE SCALE GENOMIC DNA]</scope>
    <source>
        <strain evidence="3 4">NIES-2285</strain>
    </source>
</reference>
<gene>
    <name evidence="3" type="ORF">KFL_000040510</name>
</gene>
<dbReference type="Proteomes" id="UP000054558">
    <property type="component" value="Unassembled WGS sequence"/>
</dbReference>
<evidence type="ECO:0000256" key="1">
    <source>
        <dbReference type="SAM" id="MobiDB-lite"/>
    </source>
</evidence>
<keyword evidence="2" id="KW-0472">Membrane</keyword>
<evidence type="ECO:0000313" key="3">
    <source>
        <dbReference type="EMBL" id="GAQ77851.1"/>
    </source>
</evidence>
<sequence>MATTACALGPSCNSKGQTTRSVYYNTNLTLLWAAPLLCLLLLGGASAQGLIPVPATVTRELGAYYISKFGLTDADFDFYSVLTQRNIGNVYAQINNLSATDTPQAAARKSSTVRGLHSANTLGGRVTVESFYRLLRCEDDSCFVTSRVVVAEVDSAVNGPPQYAMATVRSKLGGTHWTLNAPQSVASNLLDTQEEESYKDPVYRGFTLYHKVTRPPPCSSALPMTHGGALQELRGKPGFQCVNSDGLTLIVGARGIQGIPLPWDQCKGDLFLLYVTSSLDVGPSVYRVITNPGNVPFTVTLFLPPNSQDCNFLYAGGPAKIVAAARALMNHDFRPDTYPNFDVLPEILALGFNNSRAQCAPYFRGTYGQFVSGQATPPTEVGLVDPYLPYNVSSLATCVAMLGEDTPDTSFSRIAENACAQLFLGKGGDQLREAIITQGGDSPDTQTSDTTYLEYTCGESSYSLGISLILPQIAADFEAEKNFVLLSSEVKYHLDAVATNAASVLAVEAAVATSGIIIARTIARSGLYRRRRVASNLARGVAMAGSLSNHGDKAVFTQVSVHNYRPGNFSTVLRAETYTFVTVQGSRATAVIGLVLYSATMLLCLYLTWTEFTEIIHRREAAESRFGQDALIADKDLLIQWRAADSLMYDTLHPTKVVELAQAQELEIMRRNFALAANPRLPSRGVDEFSPRGGVNEQSFRGRVNEYSPLRSPRPQPQERSARDLYPEQRKDSVPDLYL</sequence>
<keyword evidence="2" id="KW-1133">Transmembrane helix</keyword>
<evidence type="ECO:0000313" key="4">
    <source>
        <dbReference type="Proteomes" id="UP000054558"/>
    </source>
</evidence>
<feature type="transmembrane region" description="Helical" evidence="2">
    <location>
        <begin position="588"/>
        <end position="609"/>
    </location>
</feature>